<dbReference type="AlphaFoldDB" id="A0A9P7KEC6"/>
<name>A0A9P7KEC6_9AGAR</name>
<sequence>MHWSIELISSTRSGALGSGATVVRTPDDALRETRVRLTFDGKTRDDARSPSPEGAKSRNSIASDKARCDTPGAMETISPMDSPPLPPVPMPDEEECDLLDAEPMPEPEPEAPKQPPRPTRAPPPAPSQSLRPSLKSKPVPVVEEVNHVPPLPSNISPNPVPPAFRPILVSEVPTGVVDPSKIIVTLETSTATHKTTLDTLTSRPSHLSKYLSFLFPPARGSTASSVYSDASDDMSTYRHHLTCQGLLPQTSFNVHIFLDRSSAPYVPLVFYTTIELITLF</sequence>
<dbReference type="EMBL" id="JABCKV010000001">
    <property type="protein sequence ID" value="KAG5649001.1"/>
    <property type="molecule type" value="Genomic_DNA"/>
</dbReference>
<protein>
    <submittedName>
        <fullName evidence="2">Uncharacterized protein</fullName>
    </submittedName>
</protein>
<proteinExistence type="predicted"/>
<gene>
    <name evidence="2" type="ORF">DXG03_000350</name>
</gene>
<dbReference type="Proteomes" id="UP000775547">
    <property type="component" value="Unassembled WGS sequence"/>
</dbReference>
<feature type="compositionally biased region" description="Pro residues" evidence="1">
    <location>
        <begin position="112"/>
        <end position="126"/>
    </location>
</feature>
<reference evidence="2" key="1">
    <citation type="submission" date="2020-07" db="EMBL/GenBank/DDBJ databases">
        <authorList>
            <person name="Nieuwenhuis M."/>
            <person name="Van De Peppel L.J.J."/>
        </authorList>
    </citation>
    <scope>NUCLEOTIDE SEQUENCE</scope>
    <source>
        <strain evidence="2">AP01</strain>
        <tissue evidence="2">Mycelium</tissue>
    </source>
</reference>
<feature type="compositionally biased region" description="Basic and acidic residues" evidence="1">
    <location>
        <begin position="33"/>
        <end position="48"/>
    </location>
</feature>
<feature type="compositionally biased region" description="Pro residues" evidence="1">
    <location>
        <begin position="81"/>
        <end position="90"/>
    </location>
</feature>
<dbReference type="OrthoDB" id="3363734at2759"/>
<evidence type="ECO:0000313" key="2">
    <source>
        <dbReference type="EMBL" id="KAG5649001.1"/>
    </source>
</evidence>
<keyword evidence="3" id="KW-1185">Reference proteome</keyword>
<comment type="caution">
    <text evidence="2">The sequence shown here is derived from an EMBL/GenBank/DDBJ whole genome shotgun (WGS) entry which is preliminary data.</text>
</comment>
<accession>A0A9P7KEC6</accession>
<evidence type="ECO:0000313" key="3">
    <source>
        <dbReference type="Proteomes" id="UP000775547"/>
    </source>
</evidence>
<evidence type="ECO:0000256" key="1">
    <source>
        <dbReference type="SAM" id="MobiDB-lite"/>
    </source>
</evidence>
<feature type="region of interest" description="Disordered" evidence="1">
    <location>
        <begin position="33"/>
        <end position="138"/>
    </location>
</feature>
<organism evidence="2 3">
    <name type="scientific">Asterophora parasitica</name>
    <dbReference type="NCBI Taxonomy" id="117018"/>
    <lineage>
        <taxon>Eukaryota</taxon>
        <taxon>Fungi</taxon>
        <taxon>Dikarya</taxon>
        <taxon>Basidiomycota</taxon>
        <taxon>Agaricomycotina</taxon>
        <taxon>Agaricomycetes</taxon>
        <taxon>Agaricomycetidae</taxon>
        <taxon>Agaricales</taxon>
        <taxon>Tricholomatineae</taxon>
        <taxon>Lyophyllaceae</taxon>
        <taxon>Asterophora</taxon>
    </lineage>
</organism>
<feature type="compositionally biased region" description="Acidic residues" evidence="1">
    <location>
        <begin position="91"/>
        <end position="109"/>
    </location>
</feature>
<reference evidence="2" key="2">
    <citation type="submission" date="2021-10" db="EMBL/GenBank/DDBJ databases">
        <title>Phylogenomics reveals ancestral predisposition of the termite-cultivated fungus Termitomyces towards a domesticated lifestyle.</title>
        <authorList>
            <person name="Auxier B."/>
            <person name="Grum-Grzhimaylo A."/>
            <person name="Cardenas M.E."/>
            <person name="Lodge J.D."/>
            <person name="Laessoe T."/>
            <person name="Pedersen O."/>
            <person name="Smith M.E."/>
            <person name="Kuyper T.W."/>
            <person name="Franco-Molano E.A."/>
            <person name="Baroni T.J."/>
            <person name="Aanen D.K."/>
        </authorList>
    </citation>
    <scope>NUCLEOTIDE SEQUENCE</scope>
    <source>
        <strain evidence="2">AP01</strain>
        <tissue evidence="2">Mycelium</tissue>
    </source>
</reference>